<reference evidence="1 2" key="1">
    <citation type="submission" date="2015-06" db="EMBL/GenBank/DDBJ databases">
        <title>Survival trade-offs in plant roots during colonization by closely related pathogenic and mutualistic fungi.</title>
        <authorList>
            <person name="Hacquard S."/>
            <person name="Kracher B."/>
            <person name="Hiruma K."/>
            <person name="Weinman A."/>
            <person name="Muench P."/>
            <person name="Garrido Oter R."/>
            <person name="Ver Loren van Themaat E."/>
            <person name="Dallerey J.-F."/>
            <person name="Damm U."/>
            <person name="Henrissat B."/>
            <person name="Lespinet O."/>
            <person name="Thon M."/>
            <person name="Kemen E."/>
            <person name="McHardy A.C."/>
            <person name="Schulze-Lefert P."/>
            <person name="O'Connell R.J."/>
        </authorList>
    </citation>
    <scope>NUCLEOTIDE SEQUENCE [LARGE SCALE GENOMIC DNA]</scope>
    <source>
        <strain evidence="1 2">MAFF 238704</strain>
    </source>
</reference>
<gene>
    <name evidence="1" type="ORF">CI238_10862</name>
</gene>
<protein>
    <submittedName>
        <fullName evidence="1">Uncharacterized protein</fullName>
    </submittedName>
</protein>
<accession>A0A162PJY8</accession>
<dbReference type="AlphaFoldDB" id="A0A162PJY8"/>
<evidence type="ECO:0000313" key="2">
    <source>
        <dbReference type="Proteomes" id="UP000076584"/>
    </source>
</evidence>
<proteinExistence type="predicted"/>
<evidence type="ECO:0000313" key="1">
    <source>
        <dbReference type="EMBL" id="KZL87237.1"/>
    </source>
</evidence>
<keyword evidence="2" id="KW-1185">Reference proteome</keyword>
<comment type="caution">
    <text evidence="1">The sequence shown here is derived from an EMBL/GenBank/DDBJ whole genome shotgun (WGS) entry which is preliminary data.</text>
</comment>
<dbReference type="Proteomes" id="UP000076584">
    <property type="component" value="Unassembled WGS sequence"/>
</dbReference>
<organism evidence="1 2">
    <name type="scientific">Colletotrichum incanum</name>
    <name type="common">Soybean anthracnose fungus</name>
    <dbReference type="NCBI Taxonomy" id="1573173"/>
    <lineage>
        <taxon>Eukaryota</taxon>
        <taxon>Fungi</taxon>
        <taxon>Dikarya</taxon>
        <taxon>Ascomycota</taxon>
        <taxon>Pezizomycotina</taxon>
        <taxon>Sordariomycetes</taxon>
        <taxon>Hypocreomycetidae</taxon>
        <taxon>Glomerellales</taxon>
        <taxon>Glomerellaceae</taxon>
        <taxon>Colletotrichum</taxon>
        <taxon>Colletotrichum spaethianum species complex</taxon>
    </lineage>
</organism>
<sequence>MESCQPRIHFRTGEQFCINHNTKFGCDGDAVLRVHGDSQLHQQGFKNKALKKWHPRNVGCIALGRQEQRGGLRLGSRRQRDRRPGFCATDRQDVEQRQMCHSY</sequence>
<dbReference type="EMBL" id="LFIW01000320">
    <property type="protein sequence ID" value="KZL87237.1"/>
    <property type="molecule type" value="Genomic_DNA"/>
</dbReference>
<name>A0A162PJY8_COLIC</name>